<keyword evidence="2" id="KW-0378">Hydrolase</keyword>
<evidence type="ECO:0000313" key="4">
    <source>
        <dbReference type="EMBL" id="EIW74340.1"/>
    </source>
</evidence>
<dbReference type="InterPro" id="IPR029058">
    <property type="entry name" value="AB_hydrolase_fold"/>
</dbReference>
<dbReference type="PANTHER" id="PTHR43433">
    <property type="entry name" value="HYDROLASE, ALPHA/BETA FOLD FAMILY PROTEIN"/>
    <property type="match status" value="1"/>
</dbReference>
<dbReference type="SUPFAM" id="SSF53474">
    <property type="entry name" value="alpha/beta-Hydrolases"/>
    <property type="match status" value="1"/>
</dbReference>
<gene>
    <name evidence="4" type="ORF">CONPUDRAFT_147715</name>
</gene>
<dbReference type="InterPro" id="IPR000073">
    <property type="entry name" value="AB_hydrolase_1"/>
</dbReference>
<evidence type="ECO:0000256" key="1">
    <source>
        <dbReference type="ARBA" id="ARBA00010088"/>
    </source>
</evidence>
<evidence type="ECO:0000256" key="2">
    <source>
        <dbReference type="ARBA" id="ARBA00022801"/>
    </source>
</evidence>
<dbReference type="GO" id="GO:0006508">
    <property type="term" value="P:proteolysis"/>
    <property type="evidence" value="ECO:0007669"/>
    <property type="project" value="InterPro"/>
</dbReference>
<evidence type="ECO:0000259" key="3">
    <source>
        <dbReference type="Pfam" id="PF00561"/>
    </source>
</evidence>
<dbReference type="Proteomes" id="UP000053558">
    <property type="component" value="Unassembled WGS sequence"/>
</dbReference>
<dbReference type="OrthoDB" id="190201at2759"/>
<dbReference type="InterPro" id="IPR050471">
    <property type="entry name" value="AB_hydrolase"/>
</dbReference>
<dbReference type="KEGG" id="cput:CONPUDRAFT_147715"/>
<name>R7SEP7_CONPW</name>
<feature type="domain" description="AB hydrolase-1" evidence="3">
    <location>
        <begin position="56"/>
        <end position="311"/>
    </location>
</feature>
<dbReference type="OMA" id="CRIDPLP"/>
<dbReference type="RefSeq" id="XP_007775362.1">
    <property type="nucleotide sequence ID" value="XM_007777172.1"/>
</dbReference>
<dbReference type="NCBIfam" id="TIGR01250">
    <property type="entry name" value="pro_imino_pep_2"/>
    <property type="match status" value="1"/>
</dbReference>
<sequence>MAQTTPPPDRDVFAKGIGAEDSRGKVNFDVPRAGKPCKTWYKVYGDISDRSITPTIVLHGGPGLSHWSVEPIAAGIAEQYSLPTVVYDQVGCGSSTHLPERNGDVSFWTIQLFIDELHNLLHNLGVHDSGYNLVGHSWGGMLAASFAIQKPKGLKRLVLHSATANVTLFAKGVQELRAALPQDVQETLSKHEEAGTVDSKEYMSAVTEFGARHICRISPQPDSEAKAMQSVFADPTVYFTMKGKTHLDTTGSLKTFDLTAELGNIEVPTLVTNGRHDVAQDISVYPFFEHIRQVKWVQFADSSHVAHLEEPDRFLDVVTRFLKGGS</sequence>
<accession>R7SEP7</accession>
<dbReference type="PRINTS" id="PR00111">
    <property type="entry name" value="ABHYDROLASE"/>
</dbReference>
<protein>
    <submittedName>
        <fullName evidence="4">Proline-specific peptidase</fullName>
    </submittedName>
</protein>
<dbReference type="PANTHER" id="PTHR43433:SF5">
    <property type="entry name" value="AB HYDROLASE-1 DOMAIN-CONTAINING PROTEIN"/>
    <property type="match status" value="1"/>
</dbReference>
<dbReference type="PRINTS" id="PR00793">
    <property type="entry name" value="PROAMNOPTASE"/>
</dbReference>
<proteinExistence type="inferred from homology"/>
<organism evidence="4 5">
    <name type="scientific">Coniophora puteana (strain RWD-64-598)</name>
    <name type="common">Brown rot fungus</name>
    <dbReference type="NCBI Taxonomy" id="741705"/>
    <lineage>
        <taxon>Eukaryota</taxon>
        <taxon>Fungi</taxon>
        <taxon>Dikarya</taxon>
        <taxon>Basidiomycota</taxon>
        <taxon>Agaricomycotina</taxon>
        <taxon>Agaricomycetes</taxon>
        <taxon>Agaricomycetidae</taxon>
        <taxon>Boletales</taxon>
        <taxon>Coniophorineae</taxon>
        <taxon>Coniophoraceae</taxon>
        <taxon>Coniophora</taxon>
    </lineage>
</organism>
<reference evidence="5" key="1">
    <citation type="journal article" date="2012" name="Science">
        <title>The Paleozoic origin of enzymatic lignin decomposition reconstructed from 31 fungal genomes.</title>
        <authorList>
            <person name="Floudas D."/>
            <person name="Binder M."/>
            <person name="Riley R."/>
            <person name="Barry K."/>
            <person name="Blanchette R.A."/>
            <person name="Henrissat B."/>
            <person name="Martinez A.T."/>
            <person name="Otillar R."/>
            <person name="Spatafora J.W."/>
            <person name="Yadav J.S."/>
            <person name="Aerts A."/>
            <person name="Benoit I."/>
            <person name="Boyd A."/>
            <person name="Carlson A."/>
            <person name="Copeland A."/>
            <person name="Coutinho P.M."/>
            <person name="de Vries R.P."/>
            <person name="Ferreira P."/>
            <person name="Findley K."/>
            <person name="Foster B."/>
            <person name="Gaskell J."/>
            <person name="Glotzer D."/>
            <person name="Gorecki P."/>
            <person name="Heitman J."/>
            <person name="Hesse C."/>
            <person name="Hori C."/>
            <person name="Igarashi K."/>
            <person name="Jurgens J.A."/>
            <person name="Kallen N."/>
            <person name="Kersten P."/>
            <person name="Kohler A."/>
            <person name="Kuees U."/>
            <person name="Kumar T.K.A."/>
            <person name="Kuo A."/>
            <person name="LaButti K."/>
            <person name="Larrondo L.F."/>
            <person name="Lindquist E."/>
            <person name="Ling A."/>
            <person name="Lombard V."/>
            <person name="Lucas S."/>
            <person name="Lundell T."/>
            <person name="Martin R."/>
            <person name="McLaughlin D.J."/>
            <person name="Morgenstern I."/>
            <person name="Morin E."/>
            <person name="Murat C."/>
            <person name="Nagy L.G."/>
            <person name="Nolan M."/>
            <person name="Ohm R.A."/>
            <person name="Patyshakuliyeva A."/>
            <person name="Rokas A."/>
            <person name="Ruiz-Duenas F.J."/>
            <person name="Sabat G."/>
            <person name="Salamov A."/>
            <person name="Samejima M."/>
            <person name="Schmutz J."/>
            <person name="Slot J.C."/>
            <person name="St John F."/>
            <person name="Stenlid J."/>
            <person name="Sun H."/>
            <person name="Sun S."/>
            <person name="Syed K."/>
            <person name="Tsang A."/>
            <person name="Wiebenga A."/>
            <person name="Young D."/>
            <person name="Pisabarro A."/>
            <person name="Eastwood D.C."/>
            <person name="Martin F."/>
            <person name="Cullen D."/>
            <person name="Grigoriev I.V."/>
            <person name="Hibbett D.S."/>
        </authorList>
    </citation>
    <scope>NUCLEOTIDE SEQUENCE [LARGE SCALE GENOMIC DNA]</scope>
    <source>
        <strain evidence="5">RWD-64-598 SS2</strain>
    </source>
</reference>
<comment type="similarity">
    <text evidence="1">Belongs to the peptidase S33 family.</text>
</comment>
<dbReference type="Pfam" id="PF00561">
    <property type="entry name" value="Abhydrolase_1"/>
    <property type="match status" value="1"/>
</dbReference>
<keyword evidence="5" id="KW-1185">Reference proteome</keyword>
<dbReference type="PIRSF" id="PIRSF005539">
    <property type="entry name" value="Pept_S33_TRI_F1"/>
    <property type="match status" value="1"/>
</dbReference>
<dbReference type="eggNOG" id="ENOG502S3TS">
    <property type="taxonomic scope" value="Eukaryota"/>
</dbReference>
<dbReference type="Gene3D" id="3.40.50.1820">
    <property type="entry name" value="alpha/beta hydrolase"/>
    <property type="match status" value="1"/>
</dbReference>
<dbReference type="GO" id="GO:0008233">
    <property type="term" value="F:peptidase activity"/>
    <property type="evidence" value="ECO:0007669"/>
    <property type="project" value="InterPro"/>
</dbReference>
<dbReference type="GeneID" id="19202360"/>
<dbReference type="EMBL" id="JH711592">
    <property type="protein sequence ID" value="EIW74340.1"/>
    <property type="molecule type" value="Genomic_DNA"/>
</dbReference>
<dbReference type="AlphaFoldDB" id="R7SEP7"/>
<evidence type="ECO:0000313" key="5">
    <source>
        <dbReference type="Proteomes" id="UP000053558"/>
    </source>
</evidence>
<dbReference type="InterPro" id="IPR005945">
    <property type="entry name" value="Pro_imino_pep"/>
</dbReference>
<dbReference type="InterPro" id="IPR002410">
    <property type="entry name" value="Peptidase_S33"/>
</dbReference>